<protein>
    <submittedName>
        <fullName evidence="6">Response regulator transcription factor</fullName>
    </submittedName>
</protein>
<organism evidence="6 7">
    <name type="scientific">Flaviflexus equikiangi</name>
    <dbReference type="NCBI Taxonomy" id="2758573"/>
    <lineage>
        <taxon>Bacteria</taxon>
        <taxon>Bacillati</taxon>
        <taxon>Actinomycetota</taxon>
        <taxon>Actinomycetes</taxon>
        <taxon>Actinomycetales</taxon>
        <taxon>Actinomycetaceae</taxon>
        <taxon>Flaviflexus</taxon>
    </lineage>
</organism>
<reference evidence="7" key="1">
    <citation type="submission" date="2021-02" db="EMBL/GenBank/DDBJ databases">
        <title>Leucobacter sp. CX169.</title>
        <authorList>
            <person name="Cheng Y."/>
        </authorList>
    </citation>
    <scope>NUCLEOTIDE SEQUENCE [LARGE SCALE GENOMIC DNA]</scope>
    <source>
        <strain evidence="7">JY899</strain>
    </source>
</reference>
<gene>
    <name evidence="6" type="ORF">JVW63_09640</name>
</gene>
<name>A0ABS2TH25_9ACTO</name>
<dbReference type="InterPro" id="IPR000792">
    <property type="entry name" value="Tscrpt_reg_LuxR_C"/>
</dbReference>
<keyword evidence="3" id="KW-0804">Transcription</keyword>
<dbReference type="CDD" id="cd06170">
    <property type="entry name" value="LuxR_C_like"/>
    <property type="match status" value="1"/>
</dbReference>
<dbReference type="EMBL" id="JAFFJS010000006">
    <property type="protein sequence ID" value="MBM9433954.1"/>
    <property type="molecule type" value="Genomic_DNA"/>
</dbReference>
<dbReference type="PANTHER" id="PTHR44688">
    <property type="entry name" value="DNA-BINDING TRANSCRIPTIONAL ACTIVATOR DEVR_DOSR"/>
    <property type="match status" value="1"/>
</dbReference>
<evidence type="ECO:0000256" key="2">
    <source>
        <dbReference type="ARBA" id="ARBA00023125"/>
    </source>
</evidence>
<keyword evidence="1" id="KW-0805">Transcription regulation</keyword>
<sequence length="536" mass="58472">MVNTSGELKVVSAPGEALQTSGRASSVRSENSEATLSIIVRQLERLYEERNLPVLARTIEDHLLAAHFGLEPSIFQAMLTSIVDGGVDERGLARGILSIFSADNDKTKGCAPDSGSPDPPFSAEFMRLVGAIMKLRLAGRAHLTPELMLQLDVIDNRMGSMTPLFSDSSGMAVLLPVQLGITALLAGEPRRALDCFVRAQMQPMVPSLAFLTRDAYAKEALLHGAFGRPSDVQRALTKVDTIPRLHSWVEPGIDATIELALAFTEVADSEAAIKRLDSIPLHSLGEMWPFYVIALRRTLCRAGRYRELLDRLASLERTPLAKIPGEGVAGSVFPVARVNVSIAKGDLDAARHLLKGADPAYVATEVALLDIELAAGRHHHALKVAKRIGSRDGIRMWKIDVWRIAGMSAAYLRLEKFEEAREALLLALSGGLESEDLDAFPDDVLDFAASTIDGWPARDGRSPRVVNSLPDGSARLTGREFEILRKLAQDKSQKEIANEIFVSSNTLKTHIKAIYRKLGVSSREAAVLRAEREGWL</sequence>
<dbReference type="SUPFAM" id="SSF46894">
    <property type="entry name" value="C-terminal effector domain of the bipartite response regulators"/>
    <property type="match status" value="1"/>
</dbReference>
<keyword evidence="2" id="KW-0238">DNA-binding</keyword>
<feature type="region of interest" description="Disordered" evidence="4">
    <location>
        <begin position="1"/>
        <end position="26"/>
    </location>
</feature>
<dbReference type="PANTHER" id="PTHR44688:SF16">
    <property type="entry name" value="DNA-BINDING TRANSCRIPTIONAL ACTIVATOR DEVR_DOSR"/>
    <property type="match status" value="1"/>
</dbReference>
<evidence type="ECO:0000313" key="6">
    <source>
        <dbReference type="EMBL" id="MBM9433954.1"/>
    </source>
</evidence>
<dbReference type="InterPro" id="IPR036388">
    <property type="entry name" value="WH-like_DNA-bd_sf"/>
</dbReference>
<keyword evidence="7" id="KW-1185">Reference proteome</keyword>
<dbReference type="Proteomes" id="UP000705983">
    <property type="component" value="Unassembled WGS sequence"/>
</dbReference>
<evidence type="ECO:0000259" key="5">
    <source>
        <dbReference type="PROSITE" id="PS50043"/>
    </source>
</evidence>
<evidence type="ECO:0000313" key="7">
    <source>
        <dbReference type="Proteomes" id="UP000705983"/>
    </source>
</evidence>
<dbReference type="PRINTS" id="PR00038">
    <property type="entry name" value="HTHLUXR"/>
</dbReference>
<evidence type="ECO:0000256" key="4">
    <source>
        <dbReference type="SAM" id="MobiDB-lite"/>
    </source>
</evidence>
<evidence type="ECO:0000256" key="3">
    <source>
        <dbReference type="ARBA" id="ARBA00023163"/>
    </source>
</evidence>
<accession>A0ABS2TH25</accession>
<dbReference type="Pfam" id="PF00196">
    <property type="entry name" value="GerE"/>
    <property type="match status" value="1"/>
</dbReference>
<dbReference type="Gene3D" id="1.10.10.10">
    <property type="entry name" value="Winged helix-like DNA-binding domain superfamily/Winged helix DNA-binding domain"/>
    <property type="match status" value="1"/>
</dbReference>
<dbReference type="SMART" id="SM00421">
    <property type="entry name" value="HTH_LUXR"/>
    <property type="match status" value="1"/>
</dbReference>
<comment type="caution">
    <text evidence="6">The sequence shown here is derived from an EMBL/GenBank/DDBJ whole genome shotgun (WGS) entry which is preliminary data.</text>
</comment>
<dbReference type="InterPro" id="IPR016032">
    <property type="entry name" value="Sig_transdc_resp-reg_C-effctor"/>
</dbReference>
<dbReference type="RefSeq" id="WP_187997034.1">
    <property type="nucleotide sequence ID" value="NZ_JACEXG010000006.1"/>
</dbReference>
<evidence type="ECO:0000256" key="1">
    <source>
        <dbReference type="ARBA" id="ARBA00023015"/>
    </source>
</evidence>
<dbReference type="PROSITE" id="PS50043">
    <property type="entry name" value="HTH_LUXR_2"/>
    <property type="match status" value="1"/>
</dbReference>
<proteinExistence type="predicted"/>
<feature type="domain" description="HTH luxR-type" evidence="5">
    <location>
        <begin position="469"/>
        <end position="534"/>
    </location>
</feature>